<evidence type="ECO:0000256" key="2">
    <source>
        <dbReference type="ARBA" id="ARBA00011738"/>
    </source>
</evidence>
<feature type="binding site" evidence="14">
    <location>
        <position position="228"/>
    </location>
    <ligand>
        <name>Zn(2+)</name>
        <dbReference type="ChEBI" id="CHEBI:29105"/>
        <label>1</label>
    </ligand>
</feature>
<dbReference type="Pfam" id="PF00684">
    <property type="entry name" value="DnaJ_CXXCXGXG"/>
    <property type="match status" value="1"/>
</dbReference>
<gene>
    <name evidence="14 18" type="primary">dnaJ</name>
    <name evidence="18" type="ORF">DB44_BG00990</name>
</gene>
<feature type="binding site" evidence="14">
    <location>
        <position position="214"/>
    </location>
    <ligand>
        <name>Zn(2+)</name>
        <dbReference type="ChEBI" id="CHEBI:29105"/>
        <label>2</label>
    </ligand>
</feature>
<dbReference type="AlphaFoldDB" id="A0A0C1JQ99"/>
<dbReference type="Pfam" id="PF01556">
    <property type="entry name" value="DnaJ_C"/>
    <property type="match status" value="1"/>
</dbReference>
<feature type="repeat" description="CXXCXGXG motif" evidence="14">
    <location>
        <begin position="175"/>
        <end position="182"/>
    </location>
</feature>
<evidence type="ECO:0000256" key="3">
    <source>
        <dbReference type="ARBA" id="ARBA00022490"/>
    </source>
</evidence>
<sequence>MAKIQKLILQNKVVDLMADYYEILEVARGATPEEIKKAYRKKAVQYHPDKNPGDADAEKRFKEISEAYEVLSDEKKRQVYDRYGKEALQGAAGGGQGFSSMDEALRTFMGAFGMGGGGESIFDFFGGGNGAEFGGREGGRGARQGASKRVNINVSFEEAVKGVDKELVISNYANCNVCNGKGSSSSQGIKTCSECKGRGQVFEQRGFFSMTMACPKCHGEGKVITDPCKNCKGQGAVKEKQHIKVHIPAGVDSGMRLKMSGYGDVGQHGGPAGDLYVFINVEPHEIFEREGNDILLDLPISFAEAALGCKKEVPSLTNRACRITIPEGTQNGKIFRVKGEGFPNVHGHGKGDLLVRIFVETPTRLSERQKELLQEFSELEGPNNLPKRKGFLDKIKEFFSPN</sequence>
<dbReference type="EMBL" id="JSAN01000030">
    <property type="protein sequence ID" value="KIC73410.1"/>
    <property type="molecule type" value="Genomic_DNA"/>
</dbReference>
<dbReference type="GO" id="GO:0031072">
    <property type="term" value="F:heat shock protein binding"/>
    <property type="evidence" value="ECO:0007669"/>
    <property type="project" value="InterPro"/>
</dbReference>
<feature type="binding site" evidence="14">
    <location>
        <position position="175"/>
    </location>
    <ligand>
        <name>Zn(2+)</name>
        <dbReference type="ChEBI" id="CHEBI:29105"/>
        <label>1</label>
    </ligand>
</feature>
<comment type="subcellular location">
    <subcellularLocation>
        <location evidence="1 14">Cytoplasm</location>
    </subcellularLocation>
</comment>
<accession>A0A0C1JQ99</accession>
<dbReference type="PROSITE" id="PS51188">
    <property type="entry name" value="ZF_CR"/>
    <property type="match status" value="1"/>
</dbReference>
<evidence type="ECO:0000259" key="16">
    <source>
        <dbReference type="PROSITE" id="PS50076"/>
    </source>
</evidence>
<name>A0A0C1JQ99_9BACT</name>
<evidence type="ECO:0000313" key="18">
    <source>
        <dbReference type="EMBL" id="KIC73410.1"/>
    </source>
</evidence>
<evidence type="ECO:0000256" key="1">
    <source>
        <dbReference type="ARBA" id="ARBA00004496"/>
    </source>
</evidence>
<feature type="repeat" description="CXXCXGXG motif" evidence="14">
    <location>
        <begin position="214"/>
        <end position="221"/>
    </location>
</feature>
<evidence type="ECO:0000256" key="14">
    <source>
        <dbReference type="HAMAP-Rule" id="MF_01152"/>
    </source>
</evidence>
<dbReference type="PRINTS" id="PR00625">
    <property type="entry name" value="JDOMAIN"/>
</dbReference>
<comment type="subunit">
    <text evidence="2 14">Homodimer.</text>
</comment>
<protein>
    <recommendedName>
        <fullName evidence="13 14">Chaperone protein DnaJ</fullName>
    </recommendedName>
</protein>
<feature type="binding site" evidence="14">
    <location>
        <position position="178"/>
    </location>
    <ligand>
        <name>Zn(2+)</name>
        <dbReference type="ChEBI" id="CHEBI:29105"/>
        <label>1</label>
    </ligand>
</feature>
<dbReference type="PATRIC" id="fig|362787.3.peg.515"/>
<evidence type="ECO:0000256" key="10">
    <source>
        <dbReference type="ARBA" id="ARBA00023186"/>
    </source>
</evidence>
<dbReference type="GO" id="GO:0006260">
    <property type="term" value="P:DNA replication"/>
    <property type="evidence" value="ECO:0007669"/>
    <property type="project" value="UniProtKB-KW"/>
</dbReference>
<feature type="domain" description="J" evidence="16">
    <location>
        <begin position="19"/>
        <end position="84"/>
    </location>
</feature>
<comment type="caution">
    <text evidence="18">The sequence shown here is derived from an EMBL/GenBank/DDBJ whole genome shotgun (WGS) entry which is preliminary data.</text>
</comment>
<dbReference type="FunFam" id="1.10.287.110:FF:000034">
    <property type="entry name" value="Chaperone protein DnaJ"/>
    <property type="match status" value="1"/>
</dbReference>
<comment type="similarity">
    <text evidence="12 14">Belongs to the DnaJ family.</text>
</comment>
<dbReference type="GO" id="GO:0005737">
    <property type="term" value="C:cytoplasm"/>
    <property type="evidence" value="ECO:0007669"/>
    <property type="project" value="UniProtKB-SubCell"/>
</dbReference>
<proteinExistence type="inferred from homology"/>
<dbReference type="Gene3D" id="2.60.260.20">
    <property type="entry name" value="Urease metallochaperone UreE, N-terminal domain"/>
    <property type="match status" value="2"/>
</dbReference>
<dbReference type="InterPro" id="IPR008971">
    <property type="entry name" value="HSP40/DnaJ_pept-bd"/>
</dbReference>
<evidence type="ECO:0000256" key="8">
    <source>
        <dbReference type="ARBA" id="ARBA00022833"/>
    </source>
</evidence>
<evidence type="ECO:0000256" key="12">
    <source>
        <dbReference type="ARBA" id="ARBA00061004"/>
    </source>
</evidence>
<dbReference type="Gene3D" id="1.10.287.110">
    <property type="entry name" value="DnaJ domain"/>
    <property type="match status" value="1"/>
</dbReference>
<dbReference type="NCBIfam" id="TIGR02349">
    <property type="entry name" value="DnaJ_bact"/>
    <property type="match status" value="1"/>
</dbReference>
<keyword evidence="8 14" id="KW-0862">Zinc</keyword>
<dbReference type="InterPro" id="IPR001623">
    <property type="entry name" value="DnaJ_domain"/>
</dbReference>
<dbReference type="GO" id="GO:0051082">
    <property type="term" value="F:unfolded protein binding"/>
    <property type="evidence" value="ECO:0007669"/>
    <property type="project" value="UniProtKB-UniRule"/>
</dbReference>
<evidence type="ECO:0000256" key="6">
    <source>
        <dbReference type="ARBA" id="ARBA00022737"/>
    </source>
</evidence>
<feature type="binding site" evidence="14">
    <location>
        <position position="195"/>
    </location>
    <ligand>
        <name>Zn(2+)</name>
        <dbReference type="ChEBI" id="CHEBI:29105"/>
        <label>2</label>
    </ligand>
</feature>
<dbReference type="CDD" id="cd06257">
    <property type="entry name" value="DnaJ"/>
    <property type="match status" value="1"/>
</dbReference>
<evidence type="ECO:0000256" key="13">
    <source>
        <dbReference type="ARBA" id="ARBA00067609"/>
    </source>
</evidence>
<dbReference type="GO" id="GO:0042026">
    <property type="term" value="P:protein refolding"/>
    <property type="evidence" value="ECO:0007669"/>
    <property type="project" value="TreeGrafter"/>
</dbReference>
<comment type="cofactor">
    <cofactor evidence="14">
        <name>Zn(2+)</name>
        <dbReference type="ChEBI" id="CHEBI:29105"/>
    </cofactor>
    <text evidence="14">Binds 2 Zn(2+) ions per monomer.</text>
</comment>
<keyword evidence="10 14" id="KW-0143">Chaperone</keyword>
<dbReference type="GO" id="GO:0008270">
    <property type="term" value="F:zinc ion binding"/>
    <property type="evidence" value="ECO:0007669"/>
    <property type="project" value="UniProtKB-UniRule"/>
</dbReference>
<evidence type="ECO:0000256" key="5">
    <source>
        <dbReference type="ARBA" id="ARBA00022723"/>
    </source>
</evidence>
<evidence type="ECO:0000313" key="19">
    <source>
        <dbReference type="Proteomes" id="UP000031465"/>
    </source>
</evidence>
<dbReference type="PANTHER" id="PTHR43096">
    <property type="entry name" value="DNAJ HOMOLOG 1, MITOCHONDRIAL-RELATED"/>
    <property type="match status" value="1"/>
</dbReference>
<feature type="binding site" evidence="14">
    <location>
        <position position="217"/>
    </location>
    <ligand>
        <name>Zn(2+)</name>
        <dbReference type="ChEBI" id="CHEBI:29105"/>
        <label>2</label>
    </ligand>
</feature>
<feature type="domain" description="CR-type" evidence="17">
    <location>
        <begin position="162"/>
        <end position="240"/>
    </location>
</feature>
<dbReference type="NCBIfam" id="NF008035">
    <property type="entry name" value="PRK10767.1"/>
    <property type="match status" value="1"/>
</dbReference>
<keyword evidence="6 14" id="KW-0677">Repeat</keyword>
<keyword evidence="9 14" id="KW-0346">Stress response</keyword>
<dbReference type="NCBIfam" id="NF010877">
    <property type="entry name" value="PRK14284.1"/>
    <property type="match status" value="1"/>
</dbReference>
<evidence type="ECO:0000256" key="11">
    <source>
        <dbReference type="ARBA" id="ARBA00053423"/>
    </source>
</evidence>
<dbReference type="Gene3D" id="2.10.230.10">
    <property type="entry name" value="Heat shock protein DnaJ, cysteine-rich domain"/>
    <property type="match status" value="1"/>
</dbReference>
<feature type="repeat" description="CXXCXGXG motif" evidence="14">
    <location>
        <begin position="228"/>
        <end position="235"/>
    </location>
</feature>
<evidence type="ECO:0000256" key="15">
    <source>
        <dbReference type="PROSITE-ProRule" id="PRU00546"/>
    </source>
</evidence>
<comment type="domain">
    <text evidence="14">The J domain is necessary and sufficient to stimulate DnaK ATPase activity. Zinc center 1 plays an important role in the autonomous, DnaK-independent chaperone activity of DnaJ. Zinc center 2 is essential for interaction with DnaK and for DnaJ activity.</text>
</comment>
<evidence type="ECO:0000256" key="7">
    <source>
        <dbReference type="ARBA" id="ARBA00022771"/>
    </source>
</evidence>
<feature type="binding site" evidence="14">
    <location>
        <position position="192"/>
    </location>
    <ligand>
        <name>Zn(2+)</name>
        <dbReference type="ChEBI" id="CHEBI:29105"/>
        <label>2</label>
    </ligand>
</feature>
<dbReference type="CDD" id="cd10747">
    <property type="entry name" value="DnaJ_C"/>
    <property type="match status" value="1"/>
</dbReference>
<dbReference type="SUPFAM" id="SSF57938">
    <property type="entry name" value="DnaJ/Hsp40 cysteine-rich domain"/>
    <property type="match status" value="1"/>
</dbReference>
<dbReference type="SUPFAM" id="SSF46565">
    <property type="entry name" value="Chaperone J-domain"/>
    <property type="match status" value="1"/>
</dbReference>
<comment type="function">
    <text evidence="11 14">Participates actively in the response to hyperosmotic and heat shock by preventing the aggregation of stress-denatured proteins and by disaggregating proteins, also in an autonomous, DnaK-independent fashion. Unfolded proteins bind initially to DnaJ; upon interaction with the DnaJ-bound protein, DnaK hydrolyzes its bound ATP, resulting in the formation of a stable complex. GrpE releases ADP from DnaK; ATP binding to DnaK triggers the release of the substrate protein, thus completing the reaction cycle. Several rounds of ATP-dependent interactions between DnaJ, DnaK and GrpE are required for fully efficient folding. Also involved, together with DnaK and GrpE, in the DNA replication of plasmids through activation of initiation proteins.</text>
</comment>
<feature type="zinc finger region" description="CR-type" evidence="15">
    <location>
        <begin position="162"/>
        <end position="240"/>
    </location>
</feature>
<dbReference type="CDD" id="cd10719">
    <property type="entry name" value="DnaJ_zf"/>
    <property type="match status" value="1"/>
</dbReference>
<feature type="binding site" evidence="14">
    <location>
        <position position="231"/>
    </location>
    <ligand>
        <name>Zn(2+)</name>
        <dbReference type="ChEBI" id="CHEBI:29105"/>
        <label>1</label>
    </ligand>
</feature>
<dbReference type="InterPro" id="IPR018253">
    <property type="entry name" value="DnaJ_domain_CS"/>
</dbReference>
<dbReference type="InterPro" id="IPR036410">
    <property type="entry name" value="HSP_DnaJ_Cys-rich_dom_sf"/>
</dbReference>
<reference evidence="18 19" key="1">
    <citation type="journal article" date="2014" name="Mol. Biol. Evol.">
        <title>Massive expansion of Ubiquitination-related gene families within the Chlamydiae.</title>
        <authorList>
            <person name="Domman D."/>
            <person name="Collingro A."/>
            <person name="Lagkouvardos I."/>
            <person name="Gehre L."/>
            <person name="Weinmaier T."/>
            <person name="Rattei T."/>
            <person name="Subtil A."/>
            <person name="Horn M."/>
        </authorList>
    </citation>
    <scope>NUCLEOTIDE SEQUENCE [LARGE SCALE GENOMIC DNA]</scope>
    <source>
        <strain evidence="18 19">EI2</strain>
    </source>
</reference>
<evidence type="ECO:0000256" key="4">
    <source>
        <dbReference type="ARBA" id="ARBA00022705"/>
    </source>
</evidence>
<dbReference type="InterPro" id="IPR036869">
    <property type="entry name" value="J_dom_sf"/>
</dbReference>
<dbReference type="HAMAP" id="MF_01152">
    <property type="entry name" value="DnaJ"/>
    <property type="match status" value="1"/>
</dbReference>
<dbReference type="SUPFAM" id="SSF49493">
    <property type="entry name" value="HSP40/DnaJ peptide-binding domain"/>
    <property type="match status" value="2"/>
</dbReference>
<keyword evidence="4 14" id="KW-0235">DNA replication</keyword>
<dbReference type="InterPro" id="IPR001305">
    <property type="entry name" value="HSP_DnaJ_Cys-rich_dom"/>
</dbReference>
<keyword evidence="3 14" id="KW-0963">Cytoplasm</keyword>
<dbReference type="FunFam" id="2.10.230.10:FF:000002">
    <property type="entry name" value="Molecular chaperone DnaJ"/>
    <property type="match status" value="1"/>
</dbReference>
<keyword evidence="5 14" id="KW-0479">Metal-binding</keyword>
<dbReference type="GO" id="GO:0005524">
    <property type="term" value="F:ATP binding"/>
    <property type="evidence" value="ECO:0007669"/>
    <property type="project" value="InterPro"/>
</dbReference>
<keyword evidence="7 14" id="KW-0863">Zinc-finger</keyword>
<dbReference type="GO" id="GO:0009408">
    <property type="term" value="P:response to heat"/>
    <property type="evidence" value="ECO:0007669"/>
    <property type="project" value="InterPro"/>
</dbReference>
<dbReference type="PROSITE" id="PS50076">
    <property type="entry name" value="DNAJ_2"/>
    <property type="match status" value="1"/>
</dbReference>
<dbReference type="Pfam" id="PF00226">
    <property type="entry name" value="DnaJ"/>
    <property type="match status" value="1"/>
</dbReference>
<dbReference type="InterPro" id="IPR012724">
    <property type="entry name" value="DnaJ"/>
</dbReference>
<dbReference type="PROSITE" id="PS00636">
    <property type="entry name" value="DNAJ_1"/>
    <property type="match status" value="1"/>
</dbReference>
<dbReference type="SMART" id="SM00271">
    <property type="entry name" value="DnaJ"/>
    <property type="match status" value="1"/>
</dbReference>
<feature type="repeat" description="CXXCXGXG motif" evidence="14">
    <location>
        <begin position="192"/>
        <end position="199"/>
    </location>
</feature>
<dbReference type="PANTHER" id="PTHR43096:SF48">
    <property type="entry name" value="CHAPERONE PROTEIN DNAJ"/>
    <property type="match status" value="1"/>
</dbReference>
<evidence type="ECO:0000256" key="9">
    <source>
        <dbReference type="ARBA" id="ARBA00023016"/>
    </source>
</evidence>
<dbReference type="InterPro" id="IPR002939">
    <property type="entry name" value="DnaJ_C"/>
</dbReference>
<dbReference type="FunFam" id="2.60.260.20:FF:000004">
    <property type="entry name" value="Molecular chaperone DnaJ"/>
    <property type="match status" value="1"/>
</dbReference>
<evidence type="ECO:0000259" key="17">
    <source>
        <dbReference type="PROSITE" id="PS51188"/>
    </source>
</evidence>
<dbReference type="Proteomes" id="UP000031465">
    <property type="component" value="Unassembled WGS sequence"/>
</dbReference>
<organism evidence="18 19">
    <name type="scientific">Candidatus Protochlamydia amoebophila</name>
    <dbReference type="NCBI Taxonomy" id="362787"/>
    <lineage>
        <taxon>Bacteria</taxon>
        <taxon>Pseudomonadati</taxon>
        <taxon>Chlamydiota</taxon>
        <taxon>Chlamydiia</taxon>
        <taxon>Parachlamydiales</taxon>
        <taxon>Parachlamydiaceae</taxon>
        <taxon>Candidatus Protochlamydia</taxon>
    </lineage>
</organism>